<accession>D3FAE0</accession>
<proteinExistence type="predicted"/>
<dbReference type="Gene3D" id="3.10.450.50">
    <property type="match status" value="1"/>
</dbReference>
<name>D3FAE0_CONWI</name>
<dbReference type="SUPFAM" id="SSF54427">
    <property type="entry name" value="NTF2-like"/>
    <property type="match status" value="1"/>
</dbReference>
<dbReference type="STRING" id="469383.Cwoe_0776"/>
<dbReference type="InterPro" id="IPR032710">
    <property type="entry name" value="NTF2-like_dom_sf"/>
</dbReference>
<evidence type="ECO:0000313" key="1">
    <source>
        <dbReference type="EMBL" id="ADB49209.1"/>
    </source>
</evidence>
<keyword evidence="2" id="KW-1185">Reference proteome</keyword>
<dbReference type="PANTHER" id="PTHR38436">
    <property type="entry name" value="POLYKETIDE CYCLASE SNOAL-LIKE DOMAIN"/>
    <property type="match status" value="1"/>
</dbReference>
<gene>
    <name evidence="1" type="ordered locus">Cwoe_0776</name>
</gene>
<sequence>MADAVDPEQDPGAVAKRPVDVLLDGWEAAWSGGDARAFAPLCDGDVHYEDPLTQGPLVGVGELEDLARRLWSGFPDARLERAGERLTDGRYVAAPCKLAGTHREAVDGLPATGRFVVIHCVFYCELRAGRLLRIRAFYDLYEAATQLGVLPRHGTLGEKALLTLRGFGLRARGQ</sequence>
<dbReference type="SMR" id="D3FAE0"/>
<dbReference type="PANTHER" id="PTHR38436:SF1">
    <property type="entry name" value="ESTER CYCLASE"/>
    <property type="match status" value="1"/>
</dbReference>
<dbReference type="HOGENOM" id="CLU_1537473_0_0_11"/>
<reference evidence="2" key="2">
    <citation type="submission" date="2010-01" db="EMBL/GenBank/DDBJ databases">
        <title>The complete genome of Conexibacter woesei DSM 14684.</title>
        <authorList>
            <consortium name="US DOE Joint Genome Institute (JGI-PGF)"/>
            <person name="Lucas S."/>
            <person name="Copeland A."/>
            <person name="Lapidus A."/>
            <person name="Glavina del Rio T."/>
            <person name="Dalin E."/>
            <person name="Tice H."/>
            <person name="Bruce D."/>
            <person name="Goodwin L."/>
            <person name="Pitluck S."/>
            <person name="Kyrpides N."/>
            <person name="Mavromatis K."/>
            <person name="Ivanova N."/>
            <person name="Mikhailova N."/>
            <person name="Chertkov O."/>
            <person name="Brettin T."/>
            <person name="Detter J.C."/>
            <person name="Han C."/>
            <person name="Larimer F."/>
            <person name="Land M."/>
            <person name="Hauser L."/>
            <person name="Markowitz V."/>
            <person name="Cheng J.-F."/>
            <person name="Hugenholtz P."/>
            <person name="Woyke T."/>
            <person name="Wu D."/>
            <person name="Pukall R."/>
            <person name="Steenblock K."/>
            <person name="Schneider S."/>
            <person name="Klenk H.-P."/>
            <person name="Eisen J.A."/>
        </authorList>
    </citation>
    <scope>NUCLEOTIDE SEQUENCE [LARGE SCALE GENOMIC DNA]</scope>
    <source>
        <strain evidence="2">DSM 14684 / CIP 108061 / JCM 11494 / NBRC 100937 / ID131577</strain>
    </source>
</reference>
<evidence type="ECO:0008006" key="3">
    <source>
        <dbReference type="Google" id="ProtNLM"/>
    </source>
</evidence>
<protein>
    <recommendedName>
        <fullName evidence="3">SnoaL-like domain-containing protein</fullName>
    </recommendedName>
</protein>
<organism evidence="1 2">
    <name type="scientific">Conexibacter woesei (strain DSM 14684 / CCUG 47730 / CIP 108061 / JCM 11494 / NBRC 100937 / ID131577)</name>
    <dbReference type="NCBI Taxonomy" id="469383"/>
    <lineage>
        <taxon>Bacteria</taxon>
        <taxon>Bacillati</taxon>
        <taxon>Actinomycetota</taxon>
        <taxon>Thermoleophilia</taxon>
        <taxon>Solirubrobacterales</taxon>
        <taxon>Conexibacteraceae</taxon>
        <taxon>Conexibacter</taxon>
    </lineage>
</organism>
<dbReference type="Pfam" id="PF07366">
    <property type="entry name" value="SnoaL"/>
    <property type="match status" value="1"/>
</dbReference>
<dbReference type="KEGG" id="cwo:Cwoe_0776"/>
<dbReference type="eggNOG" id="COG3631">
    <property type="taxonomic scope" value="Bacteria"/>
</dbReference>
<dbReference type="EMBL" id="CP001854">
    <property type="protein sequence ID" value="ADB49209.1"/>
    <property type="molecule type" value="Genomic_DNA"/>
</dbReference>
<dbReference type="AlphaFoldDB" id="D3FAE0"/>
<dbReference type="Proteomes" id="UP000008229">
    <property type="component" value="Chromosome"/>
</dbReference>
<dbReference type="RefSeq" id="WP_012932262.1">
    <property type="nucleotide sequence ID" value="NC_013739.1"/>
</dbReference>
<reference evidence="1 2" key="1">
    <citation type="journal article" date="2010" name="Stand. Genomic Sci.">
        <title>Complete genome sequence of Conexibacter woesei type strain (ID131577).</title>
        <authorList>
            <person name="Pukall R."/>
            <person name="Lapidus A."/>
            <person name="Glavina Del Rio T."/>
            <person name="Copeland A."/>
            <person name="Tice H."/>
            <person name="Cheng J.-F."/>
            <person name="Lucas S."/>
            <person name="Chen F."/>
            <person name="Nolan M."/>
            <person name="Bruce D."/>
            <person name="Goodwin L."/>
            <person name="Pitluck S."/>
            <person name="Mavromatis K."/>
            <person name="Ivanova N."/>
            <person name="Ovchinnikova G."/>
            <person name="Pati A."/>
            <person name="Chen A."/>
            <person name="Palaniappan K."/>
            <person name="Land M."/>
            <person name="Hauser L."/>
            <person name="Chang Y.-J."/>
            <person name="Jeffries C.D."/>
            <person name="Chain P."/>
            <person name="Meincke L."/>
            <person name="Sims D."/>
            <person name="Brettin T."/>
            <person name="Detter J.C."/>
            <person name="Rohde M."/>
            <person name="Goeker M."/>
            <person name="Bristow J."/>
            <person name="Eisen J.A."/>
            <person name="Markowitz V."/>
            <person name="Kyrpides N.C."/>
            <person name="Klenk H.-P."/>
            <person name="Hugenholtz P."/>
        </authorList>
    </citation>
    <scope>NUCLEOTIDE SEQUENCE [LARGE SCALE GENOMIC DNA]</scope>
    <source>
        <strain evidence="2">DSM 14684 / CIP 108061 / JCM 11494 / NBRC 100937 / ID131577</strain>
    </source>
</reference>
<dbReference type="GO" id="GO:0030638">
    <property type="term" value="P:polyketide metabolic process"/>
    <property type="evidence" value="ECO:0007669"/>
    <property type="project" value="InterPro"/>
</dbReference>
<evidence type="ECO:0000313" key="2">
    <source>
        <dbReference type="Proteomes" id="UP000008229"/>
    </source>
</evidence>
<dbReference type="InterPro" id="IPR009959">
    <property type="entry name" value="Cyclase_SnoaL-like"/>
</dbReference>
<dbReference type="OrthoDB" id="9182871at2"/>